<keyword evidence="3" id="KW-1185">Reference proteome</keyword>
<evidence type="ECO:0000256" key="2">
    <source>
        <dbReference type="SAM" id="Phobius"/>
    </source>
</evidence>
<evidence type="ECO:0000313" key="4">
    <source>
        <dbReference type="WBParaSite" id="maker-uti_cns_0049057-snap-gene-0.2-mRNA-1"/>
    </source>
</evidence>
<evidence type="ECO:0000256" key="1">
    <source>
        <dbReference type="SAM" id="MobiDB-lite"/>
    </source>
</evidence>
<feature type="region of interest" description="Disordered" evidence="1">
    <location>
        <begin position="296"/>
        <end position="317"/>
    </location>
</feature>
<protein>
    <submittedName>
        <fullName evidence="4">RING-CH-type domain-containing protein</fullName>
    </submittedName>
</protein>
<proteinExistence type="predicted"/>
<dbReference type="WBParaSite" id="maker-uti_cns_0049057-snap-gene-0.2-mRNA-1">
    <property type="protein sequence ID" value="maker-uti_cns_0049057-snap-gene-0.2-mRNA-1"/>
    <property type="gene ID" value="maker-uti_cns_0049057-snap-gene-0.2"/>
</dbReference>
<sequence>KTSIPAQLNITCYHVSVPSSDPAAPSASKSKSADRLDVPNAAEMAALAAEVPHFLSNLELPKRGDISLAPSASSSLNHLAAAAASARAAAAASSRSRTRQQQQRRQQRRNSCWVHSETCLVCACYTADADVVNDSCASLADLTARMDSWRRLPCRCRQEKYIHATCLLSRYLQRRVYSWGRWQMTFQCPHCMSRMRVTRRYGRHTCDKKAQLSVLRHFLCLLVVSGLFLTFGLWSLIGGSGPNLVTVGLVLVGSLLAVWFCCYEIWAAFQRLDLSIALVPTDRRFSIRRRSKVNEPEPWSSRVPASGSTSAKVAPSEPNTFSRRFRCFVNAHLSTAFLAFSEMRRLSPSGTYNVVEGANNVKKESQSVTVTQYRPFNLLDNRMQGAVSRPPDPTKVAEESSDSEDPASSSTPSPTGRFGSRGLAGAVTAVAELLLAEGRDAALALGSACAFPWALDCAPLLPEMPGSASKETVGSRWSSRRASSSLLGAIRTNVLRSTIRSMPMEIPSSTWPFVAPWFRPQQPRQQLQGAPPLNYWSFHRPARLVALGLQSLQHPWLARHQEGDRLRPDYSPAFQPIGTVNTLGIREYVEQYHGLQVGEPDPHTQIRPKPLDRVASAGAHDLVPFDDFMESQFFPGDFVLSSQQQLQLEADIGDGSNRQARRCPIATGWCWRMTAMVSRGPGRRYRYRGASEPLGQPELVSTIDLKEYPIYEYRPRTIVMLKSQQLVGDQPEAAAASPPGPIQLGDVVRVVLETVASSEPVAKALPLGKNWDVGQCGAWRPGATLASESSSFFNNFEADSDDNESWETESEETAEPDEADRVGVQLREPLRLIADCLREAVNANACRTPTACAPQLHDLRSRPSCLCRNATASQRQALLQFSSHLRHLTADTGCLEAFTDPEAMPDKLAPLRHALTLRRPDEQLLVDQQQRVVPTFVRGRLWQSATSLMRAGPDLPPAELDTDAQLDVP</sequence>
<dbReference type="Proteomes" id="UP000095280">
    <property type="component" value="Unplaced"/>
</dbReference>
<feature type="transmembrane region" description="Helical" evidence="2">
    <location>
        <begin position="218"/>
        <end position="237"/>
    </location>
</feature>
<feature type="compositionally biased region" description="Acidic residues" evidence="1">
    <location>
        <begin position="798"/>
        <end position="818"/>
    </location>
</feature>
<dbReference type="AlphaFoldDB" id="A0A1I8JLP1"/>
<name>A0A1I8JLP1_9PLAT</name>
<keyword evidence="2" id="KW-1133">Transmembrane helix</keyword>
<accession>A0A1I8JLP1</accession>
<evidence type="ECO:0000313" key="3">
    <source>
        <dbReference type="Proteomes" id="UP000095280"/>
    </source>
</evidence>
<feature type="transmembrane region" description="Helical" evidence="2">
    <location>
        <begin position="243"/>
        <end position="266"/>
    </location>
</feature>
<feature type="region of interest" description="Disordered" evidence="1">
    <location>
        <begin position="796"/>
        <end position="820"/>
    </location>
</feature>
<feature type="region of interest" description="Disordered" evidence="1">
    <location>
        <begin position="381"/>
        <end position="420"/>
    </location>
</feature>
<keyword evidence="2" id="KW-0812">Transmembrane</keyword>
<keyword evidence="2" id="KW-0472">Membrane</keyword>
<organism evidence="3 4">
    <name type="scientific">Macrostomum lignano</name>
    <dbReference type="NCBI Taxonomy" id="282301"/>
    <lineage>
        <taxon>Eukaryota</taxon>
        <taxon>Metazoa</taxon>
        <taxon>Spiralia</taxon>
        <taxon>Lophotrochozoa</taxon>
        <taxon>Platyhelminthes</taxon>
        <taxon>Rhabditophora</taxon>
        <taxon>Macrostomorpha</taxon>
        <taxon>Macrostomida</taxon>
        <taxon>Macrostomidae</taxon>
        <taxon>Macrostomum</taxon>
    </lineage>
</organism>
<feature type="compositionally biased region" description="Polar residues" evidence="1">
    <location>
        <begin position="306"/>
        <end position="317"/>
    </location>
</feature>
<feature type="compositionally biased region" description="Low complexity" evidence="1">
    <location>
        <begin position="406"/>
        <end position="415"/>
    </location>
</feature>
<reference evidence="4" key="1">
    <citation type="submission" date="2016-11" db="UniProtKB">
        <authorList>
            <consortium name="WormBaseParasite"/>
        </authorList>
    </citation>
    <scope>IDENTIFICATION</scope>
</reference>